<dbReference type="EMBL" id="CAXAMM010039696">
    <property type="protein sequence ID" value="CAK9088439.1"/>
    <property type="molecule type" value="Genomic_DNA"/>
</dbReference>
<dbReference type="InterPro" id="IPR011990">
    <property type="entry name" value="TPR-like_helical_dom_sf"/>
</dbReference>
<reference evidence="2 3" key="1">
    <citation type="submission" date="2024-02" db="EMBL/GenBank/DDBJ databases">
        <authorList>
            <person name="Chen Y."/>
            <person name="Shah S."/>
            <person name="Dougan E. K."/>
            <person name="Thang M."/>
            <person name="Chan C."/>
        </authorList>
    </citation>
    <scope>NUCLEOTIDE SEQUENCE [LARGE SCALE GENOMIC DNA]</scope>
</reference>
<evidence type="ECO:0000256" key="1">
    <source>
        <dbReference type="ARBA" id="ARBA00022737"/>
    </source>
</evidence>
<dbReference type="PANTHER" id="PTHR47447">
    <property type="entry name" value="OS03G0856100 PROTEIN"/>
    <property type="match status" value="1"/>
</dbReference>
<organism evidence="2 3">
    <name type="scientific">Durusdinium trenchii</name>
    <dbReference type="NCBI Taxonomy" id="1381693"/>
    <lineage>
        <taxon>Eukaryota</taxon>
        <taxon>Sar</taxon>
        <taxon>Alveolata</taxon>
        <taxon>Dinophyceae</taxon>
        <taxon>Suessiales</taxon>
        <taxon>Symbiodiniaceae</taxon>
        <taxon>Durusdinium</taxon>
    </lineage>
</organism>
<evidence type="ECO:0000313" key="3">
    <source>
        <dbReference type="Proteomes" id="UP001642464"/>
    </source>
</evidence>
<gene>
    <name evidence="2" type="ORF">SCF082_LOCUS41765</name>
</gene>
<dbReference type="Proteomes" id="UP001642464">
    <property type="component" value="Unassembled WGS sequence"/>
</dbReference>
<evidence type="ECO:0008006" key="4">
    <source>
        <dbReference type="Google" id="ProtNLM"/>
    </source>
</evidence>
<keyword evidence="3" id="KW-1185">Reference proteome</keyword>
<dbReference type="PANTHER" id="PTHR47447:SF17">
    <property type="entry name" value="OS12G0638900 PROTEIN"/>
    <property type="match status" value="1"/>
</dbReference>
<protein>
    <recommendedName>
        <fullName evidence="4">Pentatricopeptide repeat-containing protein, chloroplastic</fullName>
    </recommendedName>
</protein>
<keyword evidence="1" id="KW-0677">Repeat</keyword>
<dbReference type="Gene3D" id="1.25.40.10">
    <property type="entry name" value="Tetratricopeptide repeat domain"/>
    <property type="match status" value="2"/>
</dbReference>
<accession>A0ABP0QJM4</accession>
<name>A0ABP0QJM4_9DINO</name>
<sequence>MPARQLPWSLVSYSTFIEASPHWSTMCLALEQLQDQGLRLDGQGLAGAARLLSSASWHQVLDFLRFGEASGLSPDVQSYSVLMSCSAWQDATAVLMRMLQRRQMDRIACEVALSALGPRVEKVFQLLATMQKSSCEVGHRAVVSSCASAARWATAVELLRGSASDPVTHGAAVASCEKAQRWEMAMLLLEHQRKRSQALAVVSSPAAMNSGISACRRGKQWHRALELVAELQSQHVEADEVTLGALVSCCDKALQWRLALQSMGLFRCQALQVGEVTSNAAVSALQSVAAWHQALQAADQLDHANVQSDVSHRATFSRLAVGVVLRAERKCGAVWRGSDRANAVGGHGGWLDVAGLGLRKRRGSEVSLNWGKKRP</sequence>
<comment type="caution">
    <text evidence="2">The sequence shown here is derived from an EMBL/GenBank/DDBJ whole genome shotgun (WGS) entry which is preliminary data.</text>
</comment>
<proteinExistence type="predicted"/>
<evidence type="ECO:0000313" key="2">
    <source>
        <dbReference type="EMBL" id="CAK9088439.1"/>
    </source>
</evidence>